<dbReference type="GO" id="GO:0005524">
    <property type="term" value="F:ATP binding"/>
    <property type="evidence" value="ECO:0007669"/>
    <property type="project" value="UniProtKB-UniRule"/>
</dbReference>
<evidence type="ECO:0000256" key="18">
    <source>
        <dbReference type="ARBA" id="ARBA00047728"/>
    </source>
</evidence>
<comment type="similarity">
    <text evidence="2">Belongs to the ITPK1 family.</text>
</comment>
<dbReference type="EC" id="2.7.1.159" evidence="3"/>
<dbReference type="AlphaFoldDB" id="A0A085NT21"/>
<dbReference type="InterPro" id="IPR041429">
    <property type="entry name" value="ITPK1_N"/>
</dbReference>
<evidence type="ECO:0000256" key="13">
    <source>
        <dbReference type="ARBA" id="ARBA00031742"/>
    </source>
</evidence>
<organism evidence="24">
    <name type="scientific">Trichuris suis</name>
    <name type="common">pig whipworm</name>
    <dbReference type="NCBI Taxonomy" id="68888"/>
    <lineage>
        <taxon>Eukaryota</taxon>
        <taxon>Metazoa</taxon>
        <taxon>Ecdysozoa</taxon>
        <taxon>Nematoda</taxon>
        <taxon>Enoplea</taxon>
        <taxon>Dorylaimia</taxon>
        <taxon>Trichinellida</taxon>
        <taxon>Trichuridae</taxon>
        <taxon>Trichuris</taxon>
    </lineage>
</organism>
<evidence type="ECO:0000256" key="5">
    <source>
        <dbReference type="ARBA" id="ARBA00014968"/>
    </source>
</evidence>
<keyword evidence="10 20" id="KW-0067">ATP-binding</keyword>
<comment type="catalytic activity">
    <reaction evidence="17">
        <text>1D-myo-inositol 1,3,4-trisphosphate + ATP = 1D-myo-inositol 1,3,4,6-tetrakisphosphate + ADP + H(+)</text>
        <dbReference type="Rhea" id="RHEA:20940"/>
        <dbReference type="ChEBI" id="CHEBI:15378"/>
        <dbReference type="ChEBI" id="CHEBI:30616"/>
        <dbReference type="ChEBI" id="CHEBI:57660"/>
        <dbReference type="ChEBI" id="CHEBI:58414"/>
        <dbReference type="ChEBI" id="CHEBI:456216"/>
        <dbReference type="EC" id="2.7.1.159"/>
    </reaction>
    <physiologicalReaction direction="left-to-right" evidence="17">
        <dbReference type="Rhea" id="RHEA:20941"/>
    </physiologicalReaction>
    <physiologicalReaction direction="right-to-left" evidence="17">
        <dbReference type="Rhea" id="RHEA:20942"/>
    </physiologicalReaction>
</comment>
<evidence type="ECO:0000256" key="2">
    <source>
        <dbReference type="ARBA" id="ARBA00009601"/>
    </source>
</evidence>
<reference evidence="24 25" key="1">
    <citation type="journal article" date="2014" name="Nat. Genet.">
        <title>Genome and transcriptome of the porcine whipworm Trichuris suis.</title>
        <authorList>
            <person name="Jex A.R."/>
            <person name="Nejsum P."/>
            <person name="Schwarz E.M."/>
            <person name="Hu L."/>
            <person name="Young N.D."/>
            <person name="Hall R.S."/>
            <person name="Korhonen P.K."/>
            <person name="Liao S."/>
            <person name="Thamsborg S."/>
            <person name="Xia J."/>
            <person name="Xu P."/>
            <person name="Wang S."/>
            <person name="Scheerlinck J.P."/>
            <person name="Hofmann A."/>
            <person name="Sternberg P.W."/>
            <person name="Wang J."/>
            <person name="Gasser R.B."/>
        </authorList>
    </citation>
    <scope>NUCLEOTIDE SEQUENCE [LARGE SCALE GENOMIC DNA]</scope>
    <source>
        <strain evidence="24">DCEP-RM93F</strain>
        <strain evidence="23">DCEP-RM93M</strain>
    </source>
</reference>
<comment type="catalytic activity">
    <reaction evidence="16">
        <text>1D-myo-inositol 3,4,5,6-tetrakisphosphate + ATP = 1D-myo-inositol 1,3,4,5,6-pentakisphosphate + ADP + H(+)</text>
        <dbReference type="Rhea" id="RHEA:12452"/>
        <dbReference type="ChEBI" id="CHEBI:15378"/>
        <dbReference type="ChEBI" id="CHEBI:30616"/>
        <dbReference type="ChEBI" id="CHEBI:57539"/>
        <dbReference type="ChEBI" id="CHEBI:57733"/>
        <dbReference type="ChEBI" id="CHEBI:456216"/>
        <dbReference type="EC" id="2.7.1.134"/>
    </reaction>
    <physiologicalReaction direction="left-to-right" evidence="16">
        <dbReference type="Rhea" id="RHEA:12453"/>
    </physiologicalReaction>
    <physiologicalReaction direction="right-to-left" evidence="16">
        <dbReference type="Rhea" id="RHEA:12454"/>
    </physiologicalReaction>
</comment>
<keyword evidence="6" id="KW-0808">Transferase</keyword>
<evidence type="ECO:0000256" key="15">
    <source>
        <dbReference type="ARBA" id="ARBA00033624"/>
    </source>
</evidence>
<keyword evidence="9" id="KW-0418">Kinase</keyword>
<dbReference type="Proteomes" id="UP000030764">
    <property type="component" value="Unassembled WGS sequence"/>
</dbReference>
<evidence type="ECO:0000256" key="8">
    <source>
        <dbReference type="ARBA" id="ARBA00022741"/>
    </source>
</evidence>
<evidence type="ECO:0000256" key="19">
    <source>
        <dbReference type="ARBA" id="ARBA00049058"/>
    </source>
</evidence>
<name>A0A085NT21_9BILA</name>
<keyword evidence="12" id="KW-0413">Isomerase</keyword>
<dbReference type="GO" id="GO:0047325">
    <property type="term" value="F:inositol-3,4,5,6-tetrakisphosphate 1-kinase activity"/>
    <property type="evidence" value="ECO:0007669"/>
    <property type="project" value="UniProtKB-EC"/>
</dbReference>
<evidence type="ECO:0000256" key="11">
    <source>
        <dbReference type="ARBA" id="ARBA00022842"/>
    </source>
</evidence>
<keyword evidence="8 20" id="KW-0547">Nucleotide-binding</keyword>
<sequence>MDEASSKRWRVGYWMTAKKMKKIQFDRFISKCQKENMELLELDFDNIETQLPLHAIVHKLSDFIVQSDQGDLSAKNIIEKMEALEKNHPEVLVLDPIDAVRVLCNRYSQYSLMKTLCAEGPIRTPPFVLLKDSDTKAITALLEKDQISFPFVCKHLAAHGTENAHRMQLVFGPHGLTDIETPCVVQQFICHGGILYKMFAIGDDTFISSRPSLRDFKQGGNLMRLNQQVNFSSDALPPEICGDLPRVFAREFRKSTGLSLFGMDLIVDQNSGQIYVIDVNTFPSYDSLPNFNDLLYRFLVVSLKRQRTIEKRGTVDSGIGSSAESDNSDSEKKLKQLLNQSSKPSHLSGENIALYEPDRERLKKYYGIPKTFKSQLCISLNSPNGRSRGRSNTEHS</sequence>
<protein>
    <recommendedName>
        <fullName evidence="5">Inositol-tetrakisphosphate 1-kinase</fullName>
        <ecNumber evidence="4">2.7.1.134</ecNumber>
        <ecNumber evidence="3">2.7.1.159</ecNumber>
    </recommendedName>
    <alternativeName>
        <fullName evidence="13">Inositol 1,3,4-trisphosphate 5/6-kinase</fullName>
    </alternativeName>
</protein>
<feature type="non-terminal residue" evidence="24">
    <location>
        <position position="396"/>
    </location>
</feature>
<dbReference type="GO" id="GO:0016853">
    <property type="term" value="F:isomerase activity"/>
    <property type="evidence" value="ECO:0007669"/>
    <property type="project" value="UniProtKB-KW"/>
</dbReference>
<dbReference type="Pfam" id="PF17927">
    <property type="entry name" value="Ins134_P3_kin_N"/>
    <property type="match status" value="1"/>
</dbReference>
<evidence type="ECO:0000256" key="12">
    <source>
        <dbReference type="ARBA" id="ARBA00023235"/>
    </source>
</evidence>
<comment type="catalytic activity">
    <reaction evidence="15">
        <text>1D-myo-inositol 3,4,6-trisphosphate + ATP = 1D-myo-inositol 1,3,4,6-tetrakisphosphate + ADP + H(+)</text>
        <dbReference type="Rhea" id="RHEA:70287"/>
        <dbReference type="ChEBI" id="CHEBI:15378"/>
        <dbReference type="ChEBI" id="CHEBI:30616"/>
        <dbReference type="ChEBI" id="CHEBI:57660"/>
        <dbReference type="ChEBI" id="CHEBI:189099"/>
        <dbReference type="ChEBI" id="CHEBI:456216"/>
    </reaction>
    <physiologicalReaction direction="left-to-right" evidence="15">
        <dbReference type="Rhea" id="RHEA:70288"/>
    </physiologicalReaction>
    <physiologicalReaction direction="right-to-left" evidence="15">
        <dbReference type="Rhea" id="RHEA:70289"/>
    </physiologicalReaction>
</comment>
<gene>
    <name evidence="23" type="ORF">M513_01737</name>
    <name evidence="24" type="ORF">M514_01737</name>
</gene>
<accession>A0A085NT21</accession>
<evidence type="ECO:0000256" key="20">
    <source>
        <dbReference type="PROSITE-ProRule" id="PRU00409"/>
    </source>
</evidence>
<dbReference type="EC" id="2.7.1.134" evidence="4"/>
<dbReference type="GO" id="GO:0032957">
    <property type="term" value="P:inositol trisphosphate metabolic process"/>
    <property type="evidence" value="ECO:0007669"/>
    <property type="project" value="InterPro"/>
</dbReference>
<proteinExistence type="inferred from homology"/>
<evidence type="ECO:0000256" key="7">
    <source>
        <dbReference type="ARBA" id="ARBA00022723"/>
    </source>
</evidence>
<evidence type="ECO:0000256" key="16">
    <source>
        <dbReference type="ARBA" id="ARBA00033645"/>
    </source>
</evidence>
<dbReference type="PROSITE" id="PS50975">
    <property type="entry name" value="ATP_GRASP"/>
    <property type="match status" value="1"/>
</dbReference>
<dbReference type="Gene3D" id="3.30.1490.220">
    <property type="match status" value="1"/>
</dbReference>
<dbReference type="Proteomes" id="UP000030758">
    <property type="component" value="Unassembled WGS sequence"/>
</dbReference>
<evidence type="ECO:0000259" key="22">
    <source>
        <dbReference type="PROSITE" id="PS50975"/>
    </source>
</evidence>
<evidence type="ECO:0000256" key="9">
    <source>
        <dbReference type="ARBA" id="ARBA00022777"/>
    </source>
</evidence>
<evidence type="ECO:0000256" key="21">
    <source>
        <dbReference type="SAM" id="MobiDB-lite"/>
    </source>
</evidence>
<keyword evidence="11" id="KW-0460">Magnesium</keyword>
<keyword evidence="7" id="KW-0479">Metal-binding</keyword>
<comment type="cofactor">
    <cofactor evidence="1">
        <name>Mg(2+)</name>
        <dbReference type="ChEBI" id="CHEBI:18420"/>
    </cofactor>
</comment>
<comment type="catalytic activity">
    <reaction evidence="18">
        <text>1D-myo-inositol 1,3,4-trisphosphate + 1D-myo-inositol 1,3,4,5,6-pentakisphosphate = 1D-myo-inositol 3,4,5,6-tetrakisphosphate + 1D-myo-inositol 1,3,4,5-tetrakisphosphate</text>
        <dbReference type="Rhea" id="RHEA:70271"/>
        <dbReference type="ChEBI" id="CHEBI:57539"/>
        <dbReference type="ChEBI" id="CHEBI:57733"/>
        <dbReference type="ChEBI" id="CHEBI:57895"/>
        <dbReference type="ChEBI" id="CHEBI:58414"/>
    </reaction>
    <physiologicalReaction direction="left-to-right" evidence="18">
        <dbReference type="Rhea" id="RHEA:70272"/>
    </physiologicalReaction>
    <physiologicalReaction direction="right-to-left" evidence="18">
        <dbReference type="Rhea" id="RHEA:70273"/>
    </physiologicalReaction>
</comment>
<evidence type="ECO:0000313" key="25">
    <source>
        <dbReference type="Proteomes" id="UP000030764"/>
    </source>
</evidence>
<dbReference type="PANTHER" id="PTHR14217">
    <property type="entry name" value="INOSITOL-TETRAKISPHOSPHATE 1-KINASE"/>
    <property type="match status" value="1"/>
</dbReference>
<keyword evidence="25" id="KW-1185">Reference proteome</keyword>
<dbReference type="EMBL" id="KL367476">
    <property type="protein sequence ID" value="KFD72617.1"/>
    <property type="molecule type" value="Genomic_DNA"/>
</dbReference>
<comment type="catalytic activity">
    <reaction evidence="19">
        <text>1D-myo-inositol 1,3,4-trisphosphate + 1D-myo-inositol 1,3,4,5,6-pentakisphosphate = 1D-myo-inositol 3,4,5,6-tetrakisphosphate + 1D-myo-inositol 1,3,4,6-tetrakisphosphate</text>
        <dbReference type="Rhea" id="RHEA:70263"/>
        <dbReference type="ChEBI" id="CHEBI:57539"/>
        <dbReference type="ChEBI" id="CHEBI:57660"/>
        <dbReference type="ChEBI" id="CHEBI:57733"/>
        <dbReference type="ChEBI" id="CHEBI:58414"/>
    </reaction>
    <physiologicalReaction direction="left-to-right" evidence="19">
        <dbReference type="Rhea" id="RHEA:70264"/>
    </physiologicalReaction>
    <physiologicalReaction direction="right-to-left" evidence="19">
        <dbReference type="Rhea" id="RHEA:70265"/>
    </physiologicalReaction>
</comment>
<evidence type="ECO:0000256" key="3">
    <source>
        <dbReference type="ARBA" id="ARBA00012017"/>
    </source>
</evidence>
<feature type="region of interest" description="Disordered" evidence="21">
    <location>
        <begin position="314"/>
        <end position="333"/>
    </location>
</feature>
<evidence type="ECO:0000256" key="10">
    <source>
        <dbReference type="ARBA" id="ARBA00022840"/>
    </source>
</evidence>
<dbReference type="GO" id="GO:0000287">
    <property type="term" value="F:magnesium ion binding"/>
    <property type="evidence" value="ECO:0007669"/>
    <property type="project" value="InterPro"/>
</dbReference>
<evidence type="ECO:0000256" key="1">
    <source>
        <dbReference type="ARBA" id="ARBA00001946"/>
    </source>
</evidence>
<dbReference type="GO" id="GO:0005737">
    <property type="term" value="C:cytoplasm"/>
    <property type="evidence" value="ECO:0007669"/>
    <property type="project" value="TreeGrafter"/>
</dbReference>
<evidence type="ECO:0000256" key="17">
    <source>
        <dbReference type="ARBA" id="ARBA00033674"/>
    </source>
</evidence>
<dbReference type="PANTHER" id="PTHR14217:SF1">
    <property type="entry name" value="INOSITOL-TETRAKISPHOSPHATE 1-KINASE"/>
    <property type="match status" value="1"/>
</dbReference>
<comment type="catalytic activity">
    <reaction evidence="14">
        <text>1D-myo-inositol 1,3,4-trisphosphate + ATP = 1D-myo-inositol 1,3,4,5-tetrakisphosphate + ADP + H(+)</text>
        <dbReference type="Rhea" id="RHEA:13253"/>
        <dbReference type="ChEBI" id="CHEBI:15378"/>
        <dbReference type="ChEBI" id="CHEBI:30616"/>
        <dbReference type="ChEBI" id="CHEBI:57895"/>
        <dbReference type="ChEBI" id="CHEBI:58414"/>
        <dbReference type="ChEBI" id="CHEBI:456216"/>
        <dbReference type="EC" id="2.7.1.159"/>
    </reaction>
    <physiologicalReaction direction="left-to-right" evidence="14">
        <dbReference type="Rhea" id="RHEA:13254"/>
    </physiologicalReaction>
    <physiologicalReaction direction="right-to-left" evidence="14">
        <dbReference type="Rhea" id="RHEA:13255"/>
    </physiologicalReaction>
</comment>
<dbReference type="EMBL" id="KL363189">
    <property type="protein sequence ID" value="KFD57226.1"/>
    <property type="molecule type" value="Genomic_DNA"/>
</dbReference>
<dbReference type="InterPro" id="IPR008656">
    <property type="entry name" value="Inositol_tetrakis-P_1-kinase"/>
</dbReference>
<evidence type="ECO:0000256" key="6">
    <source>
        <dbReference type="ARBA" id="ARBA00022679"/>
    </source>
</evidence>
<evidence type="ECO:0000313" key="24">
    <source>
        <dbReference type="EMBL" id="KFD72617.1"/>
    </source>
</evidence>
<dbReference type="Gene3D" id="3.40.50.11370">
    <property type="match status" value="1"/>
</dbReference>
<dbReference type="InterPro" id="IPR011761">
    <property type="entry name" value="ATP-grasp"/>
</dbReference>
<dbReference type="GO" id="GO:0052726">
    <property type="term" value="F:inositol-1,3,4-trisphosphate 5-kinase activity"/>
    <property type="evidence" value="ECO:0007669"/>
    <property type="project" value="InterPro"/>
</dbReference>
<evidence type="ECO:0000313" key="23">
    <source>
        <dbReference type="EMBL" id="KFD57226.1"/>
    </source>
</evidence>
<feature type="domain" description="ATP-grasp" evidence="22">
    <location>
        <begin position="114"/>
        <end position="309"/>
    </location>
</feature>
<dbReference type="GO" id="GO:0052725">
    <property type="term" value="F:inositol-1,3,4-trisphosphate 6-kinase activity"/>
    <property type="evidence" value="ECO:0007669"/>
    <property type="project" value="InterPro"/>
</dbReference>
<evidence type="ECO:0000256" key="14">
    <source>
        <dbReference type="ARBA" id="ARBA00033609"/>
    </source>
</evidence>
<dbReference type="SUPFAM" id="SSF56059">
    <property type="entry name" value="Glutathione synthetase ATP-binding domain-like"/>
    <property type="match status" value="1"/>
</dbReference>
<evidence type="ECO:0000256" key="4">
    <source>
        <dbReference type="ARBA" id="ARBA00012072"/>
    </source>
</evidence>
<dbReference type="Pfam" id="PF05770">
    <property type="entry name" value="Ins134_P3_kin"/>
    <property type="match status" value="1"/>
</dbReference>
<dbReference type="InterPro" id="IPR040464">
    <property type="entry name" value="InsP(3)kin_ATP-grasp"/>
</dbReference>